<dbReference type="GO" id="GO:0006213">
    <property type="term" value="P:pyrimidine nucleoside metabolic process"/>
    <property type="evidence" value="ECO:0007669"/>
    <property type="project" value="InterPro"/>
</dbReference>
<dbReference type="EC" id="2.4.2.2" evidence="6"/>
<dbReference type="FunFam" id="1.20.970.10:FF:000002">
    <property type="entry name" value="Pyrimidine-nucleoside phosphorylase"/>
    <property type="match status" value="1"/>
</dbReference>
<evidence type="ECO:0000256" key="6">
    <source>
        <dbReference type="ARBA" id="ARBA00011889"/>
    </source>
</evidence>
<dbReference type="PANTHER" id="PTHR10515">
    <property type="entry name" value="THYMIDINE PHOSPHORYLASE"/>
    <property type="match status" value="1"/>
</dbReference>
<comment type="function">
    <text evidence="3">Catalyzes phosphorolysis of the pyrimidine nucleosides uridine, thymidine and 2'-deoxyuridine with the formation of the corresponding pyrimidine base and ribose-1-phosphate.</text>
</comment>
<keyword evidence="8" id="KW-0328">Glycosyltransferase</keyword>
<dbReference type="GO" id="GO:0046872">
    <property type="term" value="F:metal ion binding"/>
    <property type="evidence" value="ECO:0007669"/>
    <property type="project" value="UniProtKB-KW"/>
</dbReference>
<evidence type="ECO:0000256" key="10">
    <source>
        <dbReference type="ARBA" id="ARBA00022723"/>
    </source>
</evidence>
<reference evidence="15" key="1">
    <citation type="submission" date="2016-12" db="EMBL/GenBank/DDBJ databases">
        <title>Draft Genome Sequences od Carboxydothermus pertinax and islandicus, Hydrogenogenic Carboxydotrophic Bacteria.</title>
        <authorList>
            <person name="Fukuyama Y."/>
            <person name="Ohmae K."/>
            <person name="Yoneda Y."/>
            <person name="Yoshida T."/>
            <person name="Sako Y."/>
        </authorList>
    </citation>
    <scope>NUCLEOTIDE SEQUENCE [LARGE SCALE GENOMIC DNA]</scope>
    <source>
        <strain evidence="15">SET</strain>
    </source>
</reference>
<dbReference type="RefSeq" id="WP_075865259.1">
    <property type="nucleotide sequence ID" value="NZ_BDJL01000030.1"/>
</dbReference>
<sequence>MRAYDIILKKRNGEKLSKEEIYFFVHGFTRGEIPDYQMAAFLMAVYFQGMDEEEVADLTMAMVESGDKVDLSAISGIKVDKHSTGGVGDKTTLVLAPLVAAVGVPVAKMSGRGLGHTGGTLDKLESIAGFNVALSPEEFIKQVNDIGIAVIGQTAKLAPADGKMYALRDVTATVDSLPLIASSIMSKKIAGGADAIVLDVKTGSGAFMKDLEGSIRLAQAMVKIGERVGRETVAVISEMGEPLGFAVGNSLEVKEAIATLKGEGPEDLTELCLTLGGYMVYLARKADTFETGKEMLKEALQSGKAFAKLKEFVKSQGGDVHQIDDPALLPKAQKVYQIKAENDGFVIEVDALKIGLGAMYLGAGRATKEDKIDHSVGVVLRKKVGDEVQEGDVLAELHYNDEKNLEDAQKIVFAAFKIDSRPPQKAPFIKAVVTSKGVERYV</sequence>
<dbReference type="GO" id="GO:0005829">
    <property type="term" value="C:cytosol"/>
    <property type="evidence" value="ECO:0007669"/>
    <property type="project" value="TreeGrafter"/>
</dbReference>
<dbReference type="STRING" id="661089.ciss_10250"/>
<comment type="cofactor">
    <cofactor evidence="2">
        <name>K(+)</name>
        <dbReference type="ChEBI" id="CHEBI:29103"/>
    </cofactor>
</comment>
<dbReference type="OrthoDB" id="9763887at2"/>
<evidence type="ECO:0000256" key="8">
    <source>
        <dbReference type="ARBA" id="ARBA00022676"/>
    </source>
</evidence>
<dbReference type="InterPro" id="IPR000053">
    <property type="entry name" value="Thymidine/pyrmidine_PPase"/>
</dbReference>
<dbReference type="InterPro" id="IPR017459">
    <property type="entry name" value="Glycosyl_Trfase_fam3_N_dom"/>
</dbReference>
<dbReference type="Gene3D" id="3.40.1030.10">
    <property type="entry name" value="Nucleoside phosphorylase/phosphoribosyltransferase catalytic domain"/>
    <property type="match status" value="1"/>
</dbReference>
<dbReference type="InterPro" id="IPR017872">
    <property type="entry name" value="Pyrmidine_PPase_CS"/>
</dbReference>
<dbReference type="EMBL" id="BDJL01000030">
    <property type="protein sequence ID" value="GAV25092.1"/>
    <property type="molecule type" value="Genomic_DNA"/>
</dbReference>
<evidence type="ECO:0000256" key="7">
    <source>
        <dbReference type="ARBA" id="ARBA00014680"/>
    </source>
</evidence>
<evidence type="ECO:0000256" key="3">
    <source>
        <dbReference type="ARBA" id="ARBA00003877"/>
    </source>
</evidence>
<dbReference type="Gene3D" id="3.90.1170.30">
    <property type="entry name" value="Pyrimidine nucleoside phosphorylase-like, C-terminal domain"/>
    <property type="match status" value="1"/>
</dbReference>
<evidence type="ECO:0000256" key="9">
    <source>
        <dbReference type="ARBA" id="ARBA00022679"/>
    </source>
</evidence>
<dbReference type="InterPro" id="IPR035902">
    <property type="entry name" value="Nuc_phospho_transferase"/>
</dbReference>
<name>A0A1L8D1P2_9THEO</name>
<accession>A0A1L8D1P2</accession>
<dbReference type="InterPro" id="IPR036320">
    <property type="entry name" value="Glycosyl_Trfase_fam3_N_dom_sf"/>
</dbReference>
<dbReference type="SUPFAM" id="SSF52418">
    <property type="entry name" value="Nucleoside phosphorylase/phosphoribosyltransferase catalytic domain"/>
    <property type="match status" value="1"/>
</dbReference>
<evidence type="ECO:0000313" key="15">
    <source>
        <dbReference type="Proteomes" id="UP000187338"/>
    </source>
</evidence>
<comment type="similarity">
    <text evidence="4">Belongs to the thymidine/pyrimidine-nucleoside phosphorylase family.</text>
</comment>
<protein>
    <recommendedName>
        <fullName evidence="7">Pyrimidine-nucleoside phosphorylase</fullName>
        <ecNumber evidence="6">2.4.2.2</ecNumber>
    </recommendedName>
</protein>
<evidence type="ECO:0000256" key="11">
    <source>
        <dbReference type="ARBA" id="ARBA00048453"/>
    </source>
</evidence>
<dbReference type="FunFam" id="3.40.1030.10:FF:000003">
    <property type="entry name" value="Pyrimidine-nucleoside phosphorylase"/>
    <property type="match status" value="1"/>
</dbReference>
<dbReference type="SMART" id="SM00941">
    <property type="entry name" value="PYNP_C"/>
    <property type="match status" value="1"/>
</dbReference>
<evidence type="ECO:0000259" key="13">
    <source>
        <dbReference type="SMART" id="SM00941"/>
    </source>
</evidence>
<dbReference type="InterPro" id="IPR036566">
    <property type="entry name" value="PYNP-like_C_sf"/>
</dbReference>
<feature type="domain" description="Pyrimidine nucleoside phosphorylase C-terminal" evidence="13">
    <location>
        <begin position="345"/>
        <end position="419"/>
    </location>
</feature>
<dbReference type="PROSITE" id="PS00647">
    <property type="entry name" value="THYMID_PHOSPHORYLASE"/>
    <property type="match status" value="1"/>
</dbReference>
<comment type="subunit">
    <text evidence="5">Homodimer.</text>
</comment>
<dbReference type="Pfam" id="PF02885">
    <property type="entry name" value="Glycos_trans_3N"/>
    <property type="match status" value="1"/>
</dbReference>
<dbReference type="SUPFAM" id="SSF54680">
    <property type="entry name" value="Pyrimidine nucleoside phosphorylase C-terminal domain"/>
    <property type="match status" value="1"/>
</dbReference>
<evidence type="ECO:0000313" key="14">
    <source>
        <dbReference type="EMBL" id="GAV25092.1"/>
    </source>
</evidence>
<evidence type="ECO:0000256" key="2">
    <source>
        <dbReference type="ARBA" id="ARBA00001958"/>
    </source>
</evidence>
<dbReference type="Proteomes" id="UP000187338">
    <property type="component" value="Unassembled WGS sequence"/>
</dbReference>
<comment type="catalytic activity">
    <reaction evidence="11">
        <text>uridine + phosphate = alpha-D-ribose 1-phosphate + uracil</text>
        <dbReference type="Rhea" id="RHEA:24388"/>
        <dbReference type="ChEBI" id="CHEBI:16704"/>
        <dbReference type="ChEBI" id="CHEBI:17568"/>
        <dbReference type="ChEBI" id="CHEBI:43474"/>
        <dbReference type="ChEBI" id="CHEBI:57720"/>
        <dbReference type="EC" id="2.4.2.2"/>
    </reaction>
</comment>
<dbReference type="InterPro" id="IPR013102">
    <property type="entry name" value="PYNP_C"/>
</dbReference>
<dbReference type="NCBIfam" id="NF004490">
    <property type="entry name" value="PRK05820.1"/>
    <property type="match status" value="1"/>
</dbReference>
<comment type="catalytic activity">
    <reaction evidence="1">
        <text>2'-deoxyuridine + phosphate = 2-deoxy-alpha-D-ribose 1-phosphate + uracil</text>
        <dbReference type="Rhea" id="RHEA:22824"/>
        <dbReference type="ChEBI" id="CHEBI:16450"/>
        <dbReference type="ChEBI" id="CHEBI:17568"/>
        <dbReference type="ChEBI" id="CHEBI:43474"/>
        <dbReference type="ChEBI" id="CHEBI:57259"/>
        <dbReference type="EC" id="2.4.2.2"/>
    </reaction>
</comment>
<dbReference type="GO" id="GO:0009032">
    <property type="term" value="F:thymidine phosphorylase activity"/>
    <property type="evidence" value="ECO:0007669"/>
    <property type="project" value="TreeGrafter"/>
</dbReference>
<organism evidence="14 15">
    <name type="scientific">Carboxydothermus islandicus</name>
    <dbReference type="NCBI Taxonomy" id="661089"/>
    <lineage>
        <taxon>Bacteria</taxon>
        <taxon>Bacillati</taxon>
        <taxon>Bacillota</taxon>
        <taxon>Clostridia</taxon>
        <taxon>Thermoanaerobacterales</taxon>
        <taxon>Thermoanaerobacteraceae</taxon>
        <taxon>Carboxydothermus</taxon>
    </lineage>
</organism>
<dbReference type="InterPro" id="IPR018090">
    <property type="entry name" value="Pyrmidine_PPas_bac/euk"/>
</dbReference>
<dbReference type="NCBIfam" id="TIGR02644">
    <property type="entry name" value="Y_phosphoryl"/>
    <property type="match status" value="1"/>
</dbReference>
<keyword evidence="9" id="KW-0808">Transferase</keyword>
<dbReference type="InterPro" id="IPR000312">
    <property type="entry name" value="Glycosyl_Trfase_fam3"/>
</dbReference>
<keyword evidence="10" id="KW-0479">Metal-binding</keyword>
<evidence type="ECO:0000256" key="1">
    <source>
        <dbReference type="ARBA" id="ARBA00001066"/>
    </source>
</evidence>
<evidence type="ECO:0000256" key="12">
    <source>
        <dbReference type="ARBA" id="ARBA00048525"/>
    </source>
</evidence>
<dbReference type="Pfam" id="PF00591">
    <property type="entry name" value="Glycos_transf_3"/>
    <property type="match status" value="1"/>
</dbReference>
<dbReference type="Gene3D" id="1.20.970.10">
    <property type="entry name" value="Transferase, Pyrimidine Nucleoside Phosphorylase, Chain C"/>
    <property type="match status" value="1"/>
</dbReference>
<keyword evidence="15" id="KW-1185">Reference proteome</keyword>
<proteinExistence type="inferred from homology"/>
<dbReference type="PANTHER" id="PTHR10515:SF0">
    <property type="entry name" value="THYMIDINE PHOSPHORYLASE"/>
    <property type="match status" value="1"/>
</dbReference>
<dbReference type="SUPFAM" id="SSF47648">
    <property type="entry name" value="Nucleoside phosphorylase/phosphoribosyltransferase N-terminal domain"/>
    <property type="match status" value="1"/>
</dbReference>
<dbReference type="Pfam" id="PF07831">
    <property type="entry name" value="PYNP_C"/>
    <property type="match status" value="1"/>
</dbReference>
<comment type="caution">
    <text evidence="14">The sequence shown here is derived from an EMBL/GenBank/DDBJ whole genome shotgun (WGS) entry which is preliminary data.</text>
</comment>
<dbReference type="NCBIfam" id="NF004747">
    <property type="entry name" value="PRK06078.1"/>
    <property type="match status" value="1"/>
</dbReference>
<comment type="catalytic activity">
    <reaction evidence="12">
        <text>thymidine + phosphate = 2-deoxy-alpha-D-ribose 1-phosphate + thymine</text>
        <dbReference type="Rhea" id="RHEA:16037"/>
        <dbReference type="ChEBI" id="CHEBI:17748"/>
        <dbReference type="ChEBI" id="CHEBI:17821"/>
        <dbReference type="ChEBI" id="CHEBI:43474"/>
        <dbReference type="ChEBI" id="CHEBI:57259"/>
        <dbReference type="EC" id="2.4.2.2"/>
    </reaction>
</comment>
<dbReference type="AlphaFoldDB" id="A0A1L8D1P2"/>
<dbReference type="GO" id="GO:0006206">
    <property type="term" value="P:pyrimidine nucleobase metabolic process"/>
    <property type="evidence" value="ECO:0007669"/>
    <property type="project" value="InterPro"/>
</dbReference>
<dbReference type="GO" id="GO:0004645">
    <property type="term" value="F:1,4-alpha-oligoglucan phosphorylase activity"/>
    <property type="evidence" value="ECO:0007669"/>
    <property type="project" value="InterPro"/>
</dbReference>
<evidence type="ECO:0000256" key="4">
    <source>
        <dbReference type="ARBA" id="ARBA00006915"/>
    </source>
</evidence>
<evidence type="ECO:0000256" key="5">
    <source>
        <dbReference type="ARBA" id="ARBA00011738"/>
    </source>
</evidence>
<dbReference type="PIRSF" id="PIRSF000478">
    <property type="entry name" value="TP_PyNP"/>
    <property type="match status" value="1"/>
</dbReference>
<gene>
    <name evidence="14" type="ORF">ciss_10250</name>
</gene>